<evidence type="ECO:0000313" key="1">
    <source>
        <dbReference type="EMBL" id="GLJ59077.1"/>
    </source>
</evidence>
<dbReference type="EMBL" id="BSEH01000687">
    <property type="protein sequence ID" value="GLJ59077.1"/>
    <property type="molecule type" value="Genomic_DNA"/>
</dbReference>
<sequence length="100" mass="11352">MVKGLSLAASASSKKLIVEDDSLIVITGLNRMFCLNWKWRSRLEEALVLCKCVDDIFFTQYFQECNNTAKLLTNAGIEQTPNCQQLCQSLDGPRPTFVYR</sequence>
<comment type="caution">
    <text evidence="1">The sequence shown here is derived from an EMBL/GenBank/DDBJ whole genome shotgun (WGS) entry which is preliminary data.</text>
</comment>
<dbReference type="AlphaFoldDB" id="A0AAD3RPT8"/>
<proteinExistence type="predicted"/>
<evidence type="ECO:0000313" key="2">
    <source>
        <dbReference type="Proteomes" id="UP001234787"/>
    </source>
</evidence>
<organism evidence="1 2">
    <name type="scientific">Cryptomeria japonica</name>
    <name type="common">Japanese cedar</name>
    <name type="synonym">Cupressus japonica</name>
    <dbReference type="NCBI Taxonomy" id="3369"/>
    <lineage>
        <taxon>Eukaryota</taxon>
        <taxon>Viridiplantae</taxon>
        <taxon>Streptophyta</taxon>
        <taxon>Embryophyta</taxon>
        <taxon>Tracheophyta</taxon>
        <taxon>Spermatophyta</taxon>
        <taxon>Pinopsida</taxon>
        <taxon>Pinidae</taxon>
        <taxon>Conifers II</taxon>
        <taxon>Cupressales</taxon>
        <taxon>Cupressaceae</taxon>
        <taxon>Cryptomeria</taxon>
    </lineage>
</organism>
<protein>
    <submittedName>
        <fullName evidence="1">Uncharacterized protein</fullName>
    </submittedName>
</protein>
<accession>A0AAD3RPT8</accession>
<reference evidence="1" key="1">
    <citation type="submission" date="2022-12" db="EMBL/GenBank/DDBJ databases">
        <title>Chromosome-Level Genome Assembly of Japanese Cedar (Cryptomeriajaponica D. Don).</title>
        <authorList>
            <person name="Fujino T."/>
            <person name="Yamaguchi K."/>
            <person name="Yokoyama T."/>
            <person name="Hamanaka T."/>
            <person name="Harazono Y."/>
            <person name="Kamada H."/>
            <person name="Kobayashi W."/>
            <person name="Ujino-Ihara T."/>
            <person name="Uchiyama K."/>
            <person name="Matsumoto A."/>
            <person name="Izuno A."/>
            <person name="Tsumura Y."/>
            <person name="Toyoda A."/>
            <person name="Shigenobu S."/>
            <person name="Moriguchi Y."/>
            <person name="Ueno S."/>
            <person name="Kasahara M."/>
        </authorList>
    </citation>
    <scope>NUCLEOTIDE SEQUENCE</scope>
</reference>
<keyword evidence="2" id="KW-1185">Reference proteome</keyword>
<dbReference type="Proteomes" id="UP001234787">
    <property type="component" value="Unassembled WGS sequence"/>
</dbReference>
<name>A0AAD3RPT8_CRYJA</name>
<gene>
    <name evidence="1" type="ORF">SUGI_1491610</name>
</gene>